<name>A0ABR2IDA6_9EUKA</name>
<dbReference type="Gene3D" id="1.10.510.10">
    <property type="entry name" value="Transferase(Phosphotransferase) domain 1"/>
    <property type="match status" value="1"/>
</dbReference>
<organism evidence="2 3">
    <name type="scientific">Tritrichomonas musculus</name>
    <dbReference type="NCBI Taxonomy" id="1915356"/>
    <lineage>
        <taxon>Eukaryota</taxon>
        <taxon>Metamonada</taxon>
        <taxon>Parabasalia</taxon>
        <taxon>Tritrichomonadida</taxon>
        <taxon>Tritrichomonadidae</taxon>
        <taxon>Tritrichomonas</taxon>
    </lineage>
</organism>
<feature type="domain" description="Protein kinase" evidence="1">
    <location>
        <begin position="1"/>
        <end position="272"/>
    </location>
</feature>
<accession>A0ABR2IDA6</accession>
<dbReference type="Proteomes" id="UP001470230">
    <property type="component" value="Unassembled WGS sequence"/>
</dbReference>
<sequence>MEEVDNYLSKNNFKLENDNFSQPQGSLRDHKATDTTYDIISTEVIDDKDKNIVYRKVVIPLPNEEDYHLKIKNFVYITGSNPLFGGCKGYFQKENEFYLYLYNYSFNCSLLEEFSRKGSRRNGLMKSETIFYLVACLEYLHSMDVTYRFVRPESIVYNDGEPFFTTFGYSSSILNCKKSLLKEYNYNTPLNIINSGDLDCSFSSDVYAFGILLNQMIVFNNQPQTVNNVSFKNCKCEKLKSLFKECFCEDPDERPTFSKILKDLLSFKEPLFEGCDMDTYNEYCKKILKLTYYDEEISINDDEPRKLYIYASRKINALNEDYDIDRDLYLSNFVRSEKEIIEKYLEKSAQSKFLPAIYKYSCYLNSELVPKDEPIKYMKEAADCGIPIAYYKCGQMYDQIGDHKSAIAAYQRGKNHGDQMCNLKCLEEKIRTDCSNDDINELNKMKSIKDSNISEEAKLFDAIRQFKGYGCEISKPASFVIPETLNNANNEIIGRAHYLYAVIRHLNVIPIEIEQNSNTFLVFKDECDETCIEHLEKATEAFYEPATAEYVIILVKKGKIDEAKKVLQRYFKHTRCKHDYSKIRIQYAYAKYLEANNQIKKSLSLYKNCADKGIPESCDDYIRIYKEQDSHMNSVVSYYEKRAKNLRANDTKITI</sequence>
<dbReference type="SMART" id="SM00220">
    <property type="entry name" value="S_TKc"/>
    <property type="match status" value="1"/>
</dbReference>
<keyword evidence="3" id="KW-1185">Reference proteome</keyword>
<dbReference type="Pfam" id="PF00069">
    <property type="entry name" value="Pkinase"/>
    <property type="match status" value="1"/>
</dbReference>
<comment type="caution">
    <text evidence="2">The sequence shown here is derived from an EMBL/GenBank/DDBJ whole genome shotgun (WGS) entry which is preliminary data.</text>
</comment>
<evidence type="ECO:0000313" key="2">
    <source>
        <dbReference type="EMBL" id="KAK8860991.1"/>
    </source>
</evidence>
<evidence type="ECO:0000259" key="1">
    <source>
        <dbReference type="PROSITE" id="PS50011"/>
    </source>
</evidence>
<dbReference type="Gene3D" id="1.25.40.10">
    <property type="entry name" value="Tetratricopeptide repeat domain"/>
    <property type="match status" value="1"/>
</dbReference>
<protein>
    <recommendedName>
        <fullName evidence="1">Protein kinase domain-containing protein</fullName>
    </recommendedName>
</protein>
<dbReference type="InterPro" id="IPR000719">
    <property type="entry name" value="Prot_kinase_dom"/>
</dbReference>
<dbReference type="SUPFAM" id="SSF81901">
    <property type="entry name" value="HCP-like"/>
    <property type="match status" value="2"/>
</dbReference>
<evidence type="ECO:0000313" key="3">
    <source>
        <dbReference type="Proteomes" id="UP001470230"/>
    </source>
</evidence>
<dbReference type="InterPro" id="IPR011009">
    <property type="entry name" value="Kinase-like_dom_sf"/>
</dbReference>
<proteinExistence type="predicted"/>
<dbReference type="InterPro" id="IPR011990">
    <property type="entry name" value="TPR-like_helical_dom_sf"/>
</dbReference>
<gene>
    <name evidence="2" type="ORF">M9Y10_012683</name>
</gene>
<dbReference type="EMBL" id="JAPFFF010000018">
    <property type="protein sequence ID" value="KAK8860991.1"/>
    <property type="molecule type" value="Genomic_DNA"/>
</dbReference>
<dbReference type="PROSITE" id="PS50011">
    <property type="entry name" value="PROTEIN_KINASE_DOM"/>
    <property type="match status" value="1"/>
</dbReference>
<reference evidence="2 3" key="1">
    <citation type="submission" date="2024-04" db="EMBL/GenBank/DDBJ databases">
        <title>Tritrichomonas musculus Genome.</title>
        <authorList>
            <person name="Alves-Ferreira E."/>
            <person name="Grigg M."/>
            <person name="Lorenzi H."/>
            <person name="Galac M."/>
        </authorList>
    </citation>
    <scope>NUCLEOTIDE SEQUENCE [LARGE SCALE GENOMIC DNA]</scope>
    <source>
        <strain evidence="2 3">EAF2021</strain>
    </source>
</reference>
<dbReference type="SUPFAM" id="SSF56112">
    <property type="entry name" value="Protein kinase-like (PK-like)"/>
    <property type="match status" value="1"/>
</dbReference>